<feature type="repeat" description="WD" evidence="7">
    <location>
        <begin position="54"/>
        <end position="95"/>
    </location>
</feature>
<dbReference type="AlphaFoldDB" id="A0A6F9DUH7"/>
<dbReference type="PROSITE" id="PS50294">
    <property type="entry name" value="WD_REPEATS_REGION"/>
    <property type="match status" value="2"/>
</dbReference>
<evidence type="ECO:0000256" key="1">
    <source>
        <dbReference type="ARBA" id="ARBA00022574"/>
    </source>
</evidence>
<dbReference type="Gene3D" id="2.130.10.10">
    <property type="entry name" value="YVTN repeat-like/Quinoprotein amine dehydrogenase"/>
    <property type="match status" value="1"/>
</dbReference>
<dbReference type="GO" id="GO:0000387">
    <property type="term" value="P:spliceosomal snRNP assembly"/>
    <property type="evidence" value="ECO:0007669"/>
    <property type="project" value="TreeGrafter"/>
</dbReference>
<dbReference type="CDD" id="cd00200">
    <property type="entry name" value="WD40"/>
    <property type="match status" value="1"/>
</dbReference>
<evidence type="ECO:0000256" key="2">
    <source>
        <dbReference type="ARBA" id="ARBA00022664"/>
    </source>
</evidence>
<dbReference type="SMART" id="SM00320">
    <property type="entry name" value="WD40"/>
    <property type="match status" value="7"/>
</dbReference>
<gene>
    <name evidence="8" type="primary">Strap</name>
</gene>
<feature type="repeat" description="WD" evidence="7">
    <location>
        <begin position="261"/>
        <end position="293"/>
    </location>
</feature>
<dbReference type="InterPro" id="IPR036322">
    <property type="entry name" value="WD40_repeat_dom_sf"/>
</dbReference>
<evidence type="ECO:0000256" key="7">
    <source>
        <dbReference type="PROSITE-ProRule" id="PRU00221"/>
    </source>
</evidence>
<dbReference type="Pfam" id="PF00400">
    <property type="entry name" value="WD40"/>
    <property type="match status" value="4"/>
</dbReference>
<dbReference type="GO" id="GO:0032797">
    <property type="term" value="C:SMN complex"/>
    <property type="evidence" value="ECO:0007669"/>
    <property type="project" value="TreeGrafter"/>
</dbReference>
<dbReference type="PANTHER" id="PTHR19877">
    <property type="entry name" value="EUKARYOTIC TRANSLATION INITIATION FACTOR 3 SUBUNIT I"/>
    <property type="match status" value="1"/>
</dbReference>
<keyword evidence="1 7" id="KW-0853">WD repeat</keyword>
<feature type="repeat" description="WD" evidence="7">
    <location>
        <begin position="138"/>
        <end position="179"/>
    </location>
</feature>
<keyword evidence="4" id="KW-0508">mRNA splicing</keyword>
<dbReference type="PANTHER" id="PTHR19877:SF13">
    <property type="entry name" value="SERINE-THREONINE KINASE RECEPTOR-ASSOCIATED PROTEIN"/>
    <property type="match status" value="1"/>
</dbReference>
<evidence type="ECO:0000256" key="5">
    <source>
        <dbReference type="ARBA" id="ARBA00038394"/>
    </source>
</evidence>
<evidence type="ECO:0000256" key="6">
    <source>
        <dbReference type="ARBA" id="ARBA00040390"/>
    </source>
</evidence>
<keyword evidence="2" id="KW-0507">mRNA processing</keyword>
<keyword evidence="8" id="KW-0808">Transferase</keyword>
<dbReference type="GO" id="GO:0003723">
    <property type="term" value="F:RNA binding"/>
    <property type="evidence" value="ECO:0007669"/>
    <property type="project" value="TreeGrafter"/>
</dbReference>
<protein>
    <recommendedName>
        <fullName evidence="6">Serine-threonine kinase receptor-associated protein</fullName>
    </recommendedName>
</protein>
<accession>A0A6F9DUH7</accession>
<dbReference type="InterPro" id="IPR015943">
    <property type="entry name" value="WD40/YVTN_repeat-like_dom_sf"/>
</dbReference>
<reference evidence="8" key="1">
    <citation type="submission" date="2020-04" db="EMBL/GenBank/DDBJ databases">
        <authorList>
            <person name="Neveu A P."/>
        </authorList>
    </citation>
    <scope>NUCLEOTIDE SEQUENCE</scope>
    <source>
        <tissue evidence="8">Whole embryo</tissue>
    </source>
</reference>
<dbReference type="FunFam" id="2.130.10.10:FF:000133">
    <property type="entry name" value="Serine-threonine kinase receptor-associated protein"/>
    <property type="match status" value="1"/>
</dbReference>
<dbReference type="PROSITE" id="PS50082">
    <property type="entry name" value="WD_REPEATS_2"/>
    <property type="match status" value="3"/>
</dbReference>
<dbReference type="EMBL" id="LR790801">
    <property type="protein sequence ID" value="CAB3266663.1"/>
    <property type="molecule type" value="mRNA"/>
</dbReference>
<sequence>MAKQTPLTCSGHTRPVVDLSFSEITEDGYFLISACKDGKPMLRQGDTGDWIGTFLGHKGAVWAATLNKNATKAATGAADFSANLWDAVTGETVATFPHKHIVKAVAFSPDCTRLLTGGQEKLVRSFYVEKPAADPDVIGTHEGAIKKAIWTEDGKTTITAADDKTIRKWEVNTKQEVQRITLSSLPSDVQLSSDGTVLVVSHSKQVSVYDAAKFEKLFELNLPTNVYSASLHPQKKYIVAGGEDLKLYKFDYESLEELDSYKGHFGPVHIVRFSPDGELYASGSEDGTVRLWQCHIGTNYGLWRCVQQGEEDEGATTT</sequence>
<dbReference type="GO" id="GO:0016301">
    <property type="term" value="F:kinase activity"/>
    <property type="evidence" value="ECO:0007669"/>
    <property type="project" value="UniProtKB-KW"/>
</dbReference>
<comment type="similarity">
    <text evidence="5">Belongs to the WD repeat STRAP family.</text>
</comment>
<organism evidence="8">
    <name type="scientific">Phallusia mammillata</name>
    <dbReference type="NCBI Taxonomy" id="59560"/>
    <lineage>
        <taxon>Eukaryota</taxon>
        <taxon>Metazoa</taxon>
        <taxon>Chordata</taxon>
        <taxon>Tunicata</taxon>
        <taxon>Ascidiacea</taxon>
        <taxon>Phlebobranchia</taxon>
        <taxon>Ascidiidae</taxon>
        <taxon>Phallusia</taxon>
    </lineage>
</organism>
<keyword evidence="8" id="KW-0418">Kinase</keyword>
<proteinExistence type="evidence at transcript level"/>
<keyword evidence="8" id="KW-0675">Receptor</keyword>
<keyword evidence="3" id="KW-0677">Repeat</keyword>
<dbReference type="InterPro" id="IPR001680">
    <property type="entry name" value="WD40_rpt"/>
</dbReference>
<evidence type="ECO:0000256" key="3">
    <source>
        <dbReference type="ARBA" id="ARBA00022737"/>
    </source>
</evidence>
<dbReference type="GO" id="GO:0030512">
    <property type="term" value="P:negative regulation of transforming growth factor beta receptor signaling pathway"/>
    <property type="evidence" value="ECO:0007669"/>
    <property type="project" value="UniProtKB-ARBA"/>
</dbReference>
<dbReference type="SUPFAM" id="SSF50978">
    <property type="entry name" value="WD40 repeat-like"/>
    <property type="match status" value="1"/>
</dbReference>
<evidence type="ECO:0000313" key="8">
    <source>
        <dbReference type="EMBL" id="CAB3266663.1"/>
    </source>
</evidence>
<evidence type="ECO:0000256" key="4">
    <source>
        <dbReference type="ARBA" id="ARBA00023187"/>
    </source>
</evidence>
<name>A0A6F9DUH7_9ASCI</name>